<dbReference type="EMBL" id="GBEZ01015216">
    <property type="protein sequence ID" value="JAC70927.1"/>
    <property type="molecule type" value="Transcribed_RNA"/>
</dbReference>
<protein>
    <submittedName>
        <fullName evidence="1">Uncharacterized protein</fullName>
    </submittedName>
</protein>
<sequence>MIADAIEEAYPRVVVEGVEEENAVFEVQTEAGERIFQESGQVELSADTVVSALVDFGMKRPN</sequence>
<reference evidence="1" key="1">
    <citation type="submission" date="2014-05" db="EMBL/GenBank/DDBJ databases">
        <title>The transcriptome of the halophilic microalga Tetraselmis sp. GSL018 isolated from the Great Salt Lake, Utah.</title>
        <authorList>
            <person name="Jinkerson R.E."/>
            <person name="D'Adamo S."/>
            <person name="Posewitz M.C."/>
        </authorList>
    </citation>
    <scope>NUCLEOTIDE SEQUENCE</scope>
    <source>
        <strain evidence="1">GSL018</strain>
    </source>
</reference>
<accession>A0A061RD88</accession>
<gene>
    <name evidence="1" type="ORF">TSPGSL018_3077</name>
</gene>
<organism evidence="1">
    <name type="scientific">Tetraselmis sp. GSL018</name>
    <dbReference type="NCBI Taxonomy" id="582737"/>
    <lineage>
        <taxon>Eukaryota</taxon>
        <taxon>Viridiplantae</taxon>
        <taxon>Chlorophyta</taxon>
        <taxon>core chlorophytes</taxon>
        <taxon>Chlorodendrophyceae</taxon>
        <taxon>Chlorodendrales</taxon>
        <taxon>Chlorodendraceae</taxon>
        <taxon>Tetraselmis</taxon>
    </lineage>
</organism>
<proteinExistence type="predicted"/>
<evidence type="ECO:0000313" key="1">
    <source>
        <dbReference type="EMBL" id="JAC70927.1"/>
    </source>
</evidence>
<dbReference type="AlphaFoldDB" id="A0A061RD88"/>
<name>A0A061RD88_9CHLO</name>